<reference evidence="1 2" key="1">
    <citation type="journal article" date="2014" name="Agronomy (Basel)">
        <title>A Draft Genome Sequence for Ensete ventricosum, the Drought-Tolerant Tree Against Hunger.</title>
        <authorList>
            <person name="Harrison J."/>
            <person name="Moore K.A."/>
            <person name="Paszkiewicz K."/>
            <person name="Jones T."/>
            <person name="Grant M."/>
            <person name="Ambacheew D."/>
            <person name="Muzemil S."/>
            <person name="Studholme D.J."/>
        </authorList>
    </citation>
    <scope>NUCLEOTIDE SEQUENCE [LARGE SCALE GENOMIC DNA]</scope>
</reference>
<organism evidence="1 2">
    <name type="scientific">Ensete ventricosum</name>
    <name type="common">Abyssinian banana</name>
    <name type="synonym">Musa ensete</name>
    <dbReference type="NCBI Taxonomy" id="4639"/>
    <lineage>
        <taxon>Eukaryota</taxon>
        <taxon>Viridiplantae</taxon>
        <taxon>Streptophyta</taxon>
        <taxon>Embryophyta</taxon>
        <taxon>Tracheophyta</taxon>
        <taxon>Spermatophyta</taxon>
        <taxon>Magnoliopsida</taxon>
        <taxon>Liliopsida</taxon>
        <taxon>Zingiberales</taxon>
        <taxon>Musaceae</taxon>
        <taxon>Ensete</taxon>
    </lineage>
</organism>
<gene>
    <name evidence="1" type="ORF">B296_00015605</name>
</gene>
<protein>
    <submittedName>
        <fullName evidence="1">Uncharacterized protein</fullName>
    </submittedName>
</protein>
<evidence type="ECO:0000313" key="2">
    <source>
        <dbReference type="Proteomes" id="UP000287651"/>
    </source>
</evidence>
<name>A0A427A6Y7_ENSVE</name>
<dbReference type="EMBL" id="AMZH03003555">
    <property type="protein sequence ID" value="RRT71954.1"/>
    <property type="molecule type" value="Genomic_DNA"/>
</dbReference>
<sequence>MFWERFLLVDARGPRICGCRGTGRVDDRVGSGHQGIQAGLLFLLGVHSRTRESHPRGWNTRVVYLVLDRRRWQVALGRSLPNQRQLLFLFVAFLAFIRWVPLVLGSPPTQSLSRTRAGEARIGQWSAEIVIPLKKLVLSTESKSLDSIRDLASGSL</sequence>
<comment type="caution">
    <text evidence="1">The sequence shown here is derived from an EMBL/GenBank/DDBJ whole genome shotgun (WGS) entry which is preliminary data.</text>
</comment>
<proteinExistence type="predicted"/>
<dbReference type="AlphaFoldDB" id="A0A427A6Y7"/>
<evidence type="ECO:0000313" key="1">
    <source>
        <dbReference type="EMBL" id="RRT71954.1"/>
    </source>
</evidence>
<accession>A0A427A6Y7</accession>
<dbReference type="Proteomes" id="UP000287651">
    <property type="component" value="Unassembled WGS sequence"/>
</dbReference>